<protein>
    <submittedName>
        <fullName evidence="7">Amino acid/amide ABC transporter membrane protein 2 (HAAT family)</fullName>
    </submittedName>
</protein>
<evidence type="ECO:0000256" key="4">
    <source>
        <dbReference type="ARBA" id="ARBA00022989"/>
    </source>
</evidence>
<dbReference type="Proteomes" id="UP000292445">
    <property type="component" value="Unassembled WGS sequence"/>
</dbReference>
<feature type="transmembrane region" description="Helical" evidence="6">
    <location>
        <begin position="163"/>
        <end position="180"/>
    </location>
</feature>
<dbReference type="PANTHER" id="PTHR30482">
    <property type="entry name" value="HIGH-AFFINITY BRANCHED-CHAIN AMINO ACID TRANSPORT SYSTEM PERMEASE"/>
    <property type="match status" value="1"/>
</dbReference>
<name>A0A4Q7NIZ4_9BURK</name>
<keyword evidence="8" id="KW-1185">Reference proteome</keyword>
<reference evidence="7 8" key="1">
    <citation type="submission" date="2019-02" db="EMBL/GenBank/DDBJ databases">
        <title>Genomic Encyclopedia of Type Strains, Phase IV (KMG-IV): sequencing the most valuable type-strain genomes for metagenomic binning, comparative biology and taxonomic classification.</title>
        <authorList>
            <person name="Goeker M."/>
        </authorList>
    </citation>
    <scope>NUCLEOTIDE SEQUENCE [LARGE SCALE GENOMIC DNA]</scope>
    <source>
        <strain evidence="7 8">K24</strain>
    </source>
</reference>
<sequence>MAPLDQILGRRTGAVLLALAVAFPLGADWLGQGFYVDLAARIMIFALAASSLNLVMGFGGMVCFGHAAFLGIGAYTVAILMDAGVDAAWIAWPAATAVAALAAWLIGVICLRTRGVYFIMITLAFAQMLYYVFVSLNAYGGDDGMPLAARSALPFGLDASSDLTFYYVVLAILALAMWLMQRLVNARFGRALQAIRENETRMEAIGYPVFRIKLAAFVIAGGAAGLAGALIANQAGMVSPGLMYWTQSGSLMIMVILGGVGYLYGGVVGAALLLVAEEYLSGLTLYWQLPLGILLLAAVLYARNGALSLAARWRHG</sequence>
<feature type="transmembrane region" description="Helical" evidence="6">
    <location>
        <begin position="38"/>
        <end position="55"/>
    </location>
</feature>
<dbReference type="InterPro" id="IPR043428">
    <property type="entry name" value="LivM-like"/>
</dbReference>
<evidence type="ECO:0000256" key="1">
    <source>
        <dbReference type="ARBA" id="ARBA00004651"/>
    </source>
</evidence>
<keyword evidence="4 6" id="KW-1133">Transmembrane helix</keyword>
<feature type="transmembrane region" description="Helical" evidence="6">
    <location>
        <begin position="12"/>
        <end position="32"/>
    </location>
</feature>
<dbReference type="InterPro" id="IPR001851">
    <property type="entry name" value="ABC_transp_permease"/>
</dbReference>
<dbReference type="OrthoDB" id="3460090at2"/>
<feature type="transmembrane region" description="Helical" evidence="6">
    <location>
        <begin position="251"/>
        <end position="276"/>
    </location>
</feature>
<dbReference type="EMBL" id="SGXC01000001">
    <property type="protein sequence ID" value="RZS84792.1"/>
    <property type="molecule type" value="Genomic_DNA"/>
</dbReference>
<dbReference type="CDD" id="cd06581">
    <property type="entry name" value="TM_PBP1_LivM_like"/>
    <property type="match status" value="1"/>
</dbReference>
<accession>A0A4Q7NIZ4</accession>
<evidence type="ECO:0000256" key="2">
    <source>
        <dbReference type="ARBA" id="ARBA00022475"/>
    </source>
</evidence>
<keyword evidence="5 6" id="KW-0472">Membrane</keyword>
<feature type="transmembrane region" description="Helical" evidence="6">
    <location>
        <begin position="87"/>
        <end position="109"/>
    </location>
</feature>
<organism evidence="7 8">
    <name type="scientific">Pigmentiphaga kullae</name>
    <dbReference type="NCBI Taxonomy" id="151784"/>
    <lineage>
        <taxon>Bacteria</taxon>
        <taxon>Pseudomonadati</taxon>
        <taxon>Pseudomonadota</taxon>
        <taxon>Betaproteobacteria</taxon>
        <taxon>Burkholderiales</taxon>
        <taxon>Alcaligenaceae</taxon>
        <taxon>Pigmentiphaga</taxon>
    </lineage>
</organism>
<dbReference type="AlphaFoldDB" id="A0A4Q7NIZ4"/>
<dbReference type="GO" id="GO:0015658">
    <property type="term" value="F:branched-chain amino acid transmembrane transporter activity"/>
    <property type="evidence" value="ECO:0007669"/>
    <property type="project" value="InterPro"/>
</dbReference>
<comment type="caution">
    <text evidence="7">The sequence shown here is derived from an EMBL/GenBank/DDBJ whole genome shotgun (WGS) entry which is preliminary data.</text>
</comment>
<evidence type="ECO:0000256" key="3">
    <source>
        <dbReference type="ARBA" id="ARBA00022692"/>
    </source>
</evidence>
<evidence type="ECO:0000313" key="7">
    <source>
        <dbReference type="EMBL" id="RZS84792.1"/>
    </source>
</evidence>
<feature type="transmembrane region" description="Helical" evidence="6">
    <location>
        <begin position="210"/>
        <end position="231"/>
    </location>
</feature>
<dbReference type="Pfam" id="PF02653">
    <property type="entry name" value="BPD_transp_2"/>
    <property type="match status" value="1"/>
</dbReference>
<evidence type="ECO:0000256" key="5">
    <source>
        <dbReference type="ARBA" id="ARBA00023136"/>
    </source>
</evidence>
<feature type="transmembrane region" description="Helical" evidence="6">
    <location>
        <begin position="62"/>
        <end position="81"/>
    </location>
</feature>
<dbReference type="RefSeq" id="WP_130356121.1">
    <property type="nucleotide sequence ID" value="NZ_SGXC01000001.1"/>
</dbReference>
<evidence type="ECO:0000313" key="8">
    <source>
        <dbReference type="Proteomes" id="UP000292445"/>
    </source>
</evidence>
<feature type="transmembrane region" description="Helical" evidence="6">
    <location>
        <begin position="116"/>
        <end position="136"/>
    </location>
</feature>
<keyword evidence="2" id="KW-1003">Cell membrane</keyword>
<gene>
    <name evidence="7" type="ORF">EV675_0811</name>
</gene>
<evidence type="ECO:0000256" key="6">
    <source>
        <dbReference type="SAM" id="Phobius"/>
    </source>
</evidence>
<keyword evidence="3 6" id="KW-0812">Transmembrane</keyword>
<dbReference type="PANTHER" id="PTHR30482:SF17">
    <property type="entry name" value="ABC TRANSPORTER ATP-BINDING PROTEIN"/>
    <property type="match status" value="1"/>
</dbReference>
<dbReference type="GO" id="GO:0005886">
    <property type="term" value="C:plasma membrane"/>
    <property type="evidence" value="ECO:0007669"/>
    <property type="project" value="UniProtKB-SubCell"/>
</dbReference>
<comment type="subcellular location">
    <subcellularLocation>
        <location evidence="1">Cell membrane</location>
        <topology evidence="1">Multi-pass membrane protein</topology>
    </subcellularLocation>
</comment>
<feature type="transmembrane region" description="Helical" evidence="6">
    <location>
        <begin position="283"/>
        <end position="302"/>
    </location>
</feature>
<proteinExistence type="predicted"/>